<feature type="binding site" evidence="2">
    <location>
        <position position="106"/>
    </location>
    <ligand>
        <name>Mn(2+)</name>
        <dbReference type="ChEBI" id="CHEBI:29035"/>
        <label>2</label>
    </ligand>
</feature>
<dbReference type="SUPFAM" id="SSF53187">
    <property type="entry name" value="Zn-dependent exopeptidases"/>
    <property type="match status" value="1"/>
</dbReference>
<dbReference type="Gene3D" id="3.30.70.360">
    <property type="match status" value="1"/>
</dbReference>
<evidence type="ECO:0000256" key="2">
    <source>
        <dbReference type="PIRSR" id="PIRSR005962-1"/>
    </source>
</evidence>
<feature type="domain" description="Peptidase M20 dimerisation" evidence="3">
    <location>
        <begin position="186"/>
        <end position="284"/>
    </location>
</feature>
<accession>A0A4R8M926</accession>
<reference evidence="4 5" key="1">
    <citation type="submission" date="2019-03" db="EMBL/GenBank/DDBJ databases">
        <title>Genomic Encyclopedia of Type Strains, Phase IV (KMG-IV): sequencing the most valuable type-strain genomes for metagenomic binning, comparative biology and taxonomic classification.</title>
        <authorList>
            <person name="Goeker M."/>
        </authorList>
    </citation>
    <scope>NUCLEOTIDE SEQUENCE [LARGE SCALE GENOMIC DNA]</scope>
    <source>
        <strain evidence="4 5">DSM 25964</strain>
    </source>
</reference>
<dbReference type="PANTHER" id="PTHR11014:SF63">
    <property type="entry name" value="METALLOPEPTIDASE, PUTATIVE (AFU_ORTHOLOGUE AFUA_6G09600)-RELATED"/>
    <property type="match status" value="1"/>
</dbReference>
<feature type="binding site" evidence="2">
    <location>
        <position position="365"/>
    </location>
    <ligand>
        <name>Mn(2+)</name>
        <dbReference type="ChEBI" id="CHEBI:29035"/>
        <label>2</label>
    </ligand>
</feature>
<dbReference type="InterPro" id="IPR002933">
    <property type="entry name" value="Peptidase_M20"/>
</dbReference>
<comment type="cofactor">
    <cofactor evidence="2">
        <name>Mn(2+)</name>
        <dbReference type="ChEBI" id="CHEBI:29035"/>
    </cofactor>
    <text evidence="2">The Mn(2+) ion enhances activity.</text>
</comment>
<dbReference type="PIRSF" id="PIRSF005962">
    <property type="entry name" value="Pept_M20D_amidohydro"/>
    <property type="match status" value="1"/>
</dbReference>
<keyword evidence="1 4" id="KW-0378">Hydrolase</keyword>
<name>A0A4R8M926_9BACT</name>
<gene>
    <name evidence="4" type="ORF">C8D99_105167</name>
</gene>
<dbReference type="RefSeq" id="WP_133957194.1">
    <property type="nucleotide sequence ID" value="NZ_SORI01000005.1"/>
</dbReference>
<dbReference type="Pfam" id="PF01546">
    <property type="entry name" value="Peptidase_M20"/>
    <property type="match status" value="1"/>
</dbReference>
<feature type="binding site" evidence="2">
    <location>
        <position position="140"/>
    </location>
    <ligand>
        <name>Mn(2+)</name>
        <dbReference type="ChEBI" id="CHEBI:29035"/>
        <label>2</label>
    </ligand>
</feature>
<organism evidence="4 5">
    <name type="scientific">Aminivibrio pyruvatiphilus</name>
    <dbReference type="NCBI Taxonomy" id="1005740"/>
    <lineage>
        <taxon>Bacteria</taxon>
        <taxon>Thermotogati</taxon>
        <taxon>Synergistota</taxon>
        <taxon>Synergistia</taxon>
        <taxon>Synergistales</taxon>
        <taxon>Aminobacteriaceae</taxon>
        <taxon>Aminivibrio</taxon>
    </lineage>
</organism>
<keyword evidence="2" id="KW-0479">Metal-binding</keyword>
<dbReference type="Pfam" id="PF07687">
    <property type="entry name" value="M20_dimer"/>
    <property type="match status" value="1"/>
</dbReference>
<dbReference type="GO" id="GO:0019877">
    <property type="term" value="P:diaminopimelate biosynthetic process"/>
    <property type="evidence" value="ECO:0007669"/>
    <property type="project" value="UniProtKB-ARBA"/>
</dbReference>
<dbReference type="OrthoDB" id="5892at2"/>
<evidence type="ECO:0000313" key="5">
    <source>
        <dbReference type="Proteomes" id="UP000295066"/>
    </source>
</evidence>
<keyword evidence="5" id="KW-1185">Reference proteome</keyword>
<proteinExistence type="predicted"/>
<keyword evidence="2" id="KW-0464">Manganese</keyword>
<dbReference type="SUPFAM" id="SSF55031">
    <property type="entry name" value="Bacterial exopeptidase dimerisation domain"/>
    <property type="match status" value="1"/>
</dbReference>
<feature type="binding site" evidence="2">
    <location>
        <position position="166"/>
    </location>
    <ligand>
        <name>Mn(2+)</name>
        <dbReference type="ChEBI" id="CHEBI:29035"/>
        <label>2</label>
    </ligand>
</feature>
<evidence type="ECO:0000313" key="4">
    <source>
        <dbReference type="EMBL" id="TDY61754.1"/>
    </source>
</evidence>
<dbReference type="Proteomes" id="UP000295066">
    <property type="component" value="Unassembled WGS sequence"/>
</dbReference>
<dbReference type="FunFam" id="3.30.70.360:FF:000001">
    <property type="entry name" value="N-acetyldiaminopimelate deacetylase"/>
    <property type="match status" value="1"/>
</dbReference>
<evidence type="ECO:0000259" key="3">
    <source>
        <dbReference type="Pfam" id="PF07687"/>
    </source>
</evidence>
<dbReference type="NCBIfam" id="TIGR01891">
    <property type="entry name" value="amidohydrolases"/>
    <property type="match status" value="1"/>
</dbReference>
<protein>
    <submittedName>
        <fullName evidence="4">Amidohydrolase/hippurate hydrolase</fullName>
    </submittedName>
</protein>
<dbReference type="EMBL" id="SORI01000005">
    <property type="protein sequence ID" value="TDY61754.1"/>
    <property type="molecule type" value="Genomic_DNA"/>
</dbReference>
<sequence length="396" mass="42011">MDLWKSVREIEEDVVAYRRHIHENPELSLKEFDTADYVESVLKEVDGIDSIRRISPTGILAEVRGAKPGEGRCIALRGDMDALPGDEMADVPFKSKRPGVVHSCGHDVHTALLLGAARILARHRSEFAGTVKFFFQPAEEVLGGAIQFLAAGALENPRVEAAVGIHVFSEHDAGIISSRKGPMLAGADGLTIGVKGCQSHAAHPHTGRDAVVIAGQVIGALQTISSRFVAPTDPVVVTIGQINGGIARNIIAGSVTLEGTIRTVKPETRERVHRELEKMVPALAEAMGGSAAVGIQRGTPPLICDDGLVDRLEAVTEKLLGKDRYVSLPDPSMGGEDFAFIMEKVPGLFIRLGVKRPGGPVTPGHSVDFFADESAIAPGLAVFAGTALDYLGVPLE</sequence>
<evidence type="ECO:0000256" key="1">
    <source>
        <dbReference type="ARBA" id="ARBA00022801"/>
    </source>
</evidence>
<dbReference type="InterPro" id="IPR011650">
    <property type="entry name" value="Peptidase_M20_dimer"/>
</dbReference>
<dbReference type="GO" id="GO:0050118">
    <property type="term" value="F:N-acetyldiaminopimelate deacetylase activity"/>
    <property type="evidence" value="ECO:0007669"/>
    <property type="project" value="UniProtKB-ARBA"/>
</dbReference>
<dbReference type="InterPro" id="IPR036264">
    <property type="entry name" value="Bact_exopeptidase_dim_dom"/>
</dbReference>
<dbReference type="AlphaFoldDB" id="A0A4R8M926"/>
<comment type="caution">
    <text evidence="4">The sequence shown here is derived from an EMBL/GenBank/DDBJ whole genome shotgun (WGS) entry which is preliminary data.</text>
</comment>
<feature type="binding site" evidence="2">
    <location>
        <position position="104"/>
    </location>
    <ligand>
        <name>Mn(2+)</name>
        <dbReference type="ChEBI" id="CHEBI:29035"/>
        <label>2</label>
    </ligand>
</feature>
<dbReference type="PANTHER" id="PTHR11014">
    <property type="entry name" value="PEPTIDASE M20 FAMILY MEMBER"/>
    <property type="match status" value="1"/>
</dbReference>
<dbReference type="Gene3D" id="3.40.630.10">
    <property type="entry name" value="Zn peptidases"/>
    <property type="match status" value="1"/>
</dbReference>
<dbReference type="InterPro" id="IPR017439">
    <property type="entry name" value="Amidohydrolase"/>
</dbReference>
<dbReference type="CDD" id="cd03886">
    <property type="entry name" value="M20_Acy1"/>
    <property type="match status" value="1"/>
</dbReference>
<dbReference type="GO" id="GO:0046872">
    <property type="term" value="F:metal ion binding"/>
    <property type="evidence" value="ECO:0007669"/>
    <property type="project" value="UniProtKB-KW"/>
</dbReference>